<dbReference type="AlphaFoldDB" id="A0A9W8Z8E0"/>
<proteinExistence type="predicted"/>
<feature type="compositionally biased region" description="Polar residues" evidence="1">
    <location>
        <begin position="10"/>
        <end position="24"/>
    </location>
</feature>
<feature type="compositionally biased region" description="Acidic residues" evidence="1">
    <location>
        <begin position="27"/>
        <end position="39"/>
    </location>
</feature>
<accession>A0A9W8Z8E0</accession>
<comment type="caution">
    <text evidence="2">The sequence shown here is derived from an EMBL/GenBank/DDBJ whole genome shotgun (WGS) entry which is preliminary data.</text>
</comment>
<feature type="region of interest" description="Disordered" evidence="1">
    <location>
        <begin position="562"/>
        <end position="601"/>
    </location>
</feature>
<organism evidence="2 3">
    <name type="scientific">Didymella pomorum</name>
    <dbReference type="NCBI Taxonomy" id="749634"/>
    <lineage>
        <taxon>Eukaryota</taxon>
        <taxon>Fungi</taxon>
        <taxon>Dikarya</taxon>
        <taxon>Ascomycota</taxon>
        <taxon>Pezizomycotina</taxon>
        <taxon>Dothideomycetes</taxon>
        <taxon>Pleosporomycetidae</taxon>
        <taxon>Pleosporales</taxon>
        <taxon>Pleosporineae</taxon>
        <taxon>Didymellaceae</taxon>
        <taxon>Didymella</taxon>
    </lineage>
</organism>
<sequence length="601" mass="66241">MTELKPQDAAGNTSNSPDASNHSTGGDGEDPSANDDEPDNIGPPTGNGSDRQDPKEDRDNNNDAGRDNGSDAANDDEVSSSSDDEPPRGGDRILDEPHAMPAGLFEFRTMSFEQLQTYMTDERRNDPRLYSLNPNIASWRAFLYVTVQFKHFGGASDFDCVTLWLQDTVVFTDEERGLDWIAMGMTNVIRERMNLHYGAAAPTEVDPGNVANFSDTEPESENNSSEPSESSARHNGITTLNEAQRQRFRERAQRDLATLDMTARALVRVINDQILSIDFAIEHRLDPQGDPGLQGAAGAPDDGGDGGDGSKPDSSLSWPSDFPSNPDSSDAESDSNSEGGGGCGPVLGKHPRDSDDDDPEGQSSTKKPKLGGHQASTRSSQGGGSDNADPDTRQEPSAQSPAPETNASFSSQSTIEDETTEIYIGRQLYILNINDTSIFLPFDTSRANRPMSVAELPNFARLAYPALKLWRVANPDMNLSISLGINQYTTTLAMLHMRFKRTFMHEPDENFTTRWVYDGTVFTDERREELLNMNNDLFRNGEIRRYMMEAYEPDMLRRFERLPKPRPANPKIAVQKGTFEDSESFKSDETGECGCNETVAE</sequence>
<feature type="compositionally biased region" description="Low complexity" evidence="1">
    <location>
        <begin position="312"/>
        <end position="328"/>
    </location>
</feature>
<feature type="region of interest" description="Disordered" evidence="1">
    <location>
        <begin position="1"/>
        <end position="96"/>
    </location>
</feature>
<reference evidence="2" key="1">
    <citation type="submission" date="2022-10" db="EMBL/GenBank/DDBJ databases">
        <title>Tapping the CABI collections for fungal endophytes: first genome assemblies for Collariella, Neodidymelliopsis, Ascochyta clinopodiicola, Didymella pomorum, Didymosphaeria variabile, Neocosmospora piperis and Neocucurbitaria cava.</title>
        <authorList>
            <person name="Hill R."/>
        </authorList>
    </citation>
    <scope>NUCLEOTIDE SEQUENCE</scope>
    <source>
        <strain evidence="2">IMI 355091</strain>
    </source>
</reference>
<protein>
    <submittedName>
        <fullName evidence="2">Uncharacterized protein</fullName>
    </submittedName>
</protein>
<feature type="region of interest" description="Disordered" evidence="1">
    <location>
        <begin position="286"/>
        <end position="415"/>
    </location>
</feature>
<gene>
    <name evidence="2" type="ORF">N0V91_007499</name>
</gene>
<dbReference type="Proteomes" id="UP001140510">
    <property type="component" value="Unassembled WGS sequence"/>
</dbReference>
<evidence type="ECO:0000313" key="2">
    <source>
        <dbReference type="EMBL" id="KAJ4401996.1"/>
    </source>
</evidence>
<feature type="region of interest" description="Disordered" evidence="1">
    <location>
        <begin position="204"/>
        <end position="244"/>
    </location>
</feature>
<feature type="compositionally biased region" description="Low complexity" evidence="1">
    <location>
        <begin position="288"/>
        <end position="300"/>
    </location>
</feature>
<dbReference type="OrthoDB" id="3788873at2759"/>
<feature type="compositionally biased region" description="Low complexity" evidence="1">
    <location>
        <begin position="221"/>
        <end position="230"/>
    </location>
</feature>
<feature type="compositionally biased region" description="Polar residues" evidence="1">
    <location>
        <begin position="395"/>
        <end position="414"/>
    </location>
</feature>
<evidence type="ECO:0000313" key="3">
    <source>
        <dbReference type="Proteomes" id="UP001140510"/>
    </source>
</evidence>
<keyword evidence="3" id="KW-1185">Reference proteome</keyword>
<dbReference type="EMBL" id="JAPEVA010000066">
    <property type="protein sequence ID" value="KAJ4401996.1"/>
    <property type="molecule type" value="Genomic_DNA"/>
</dbReference>
<evidence type="ECO:0000256" key="1">
    <source>
        <dbReference type="SAM" id="MobiDB-lite"/>
    </source>
</evidence>
<feature type="compositionally biased region" description="Basic and acidic residues" evidence="1">
    <location>
        <begin position="50"/>
        <end position="69"/>
    </location>
</feature>
<feature type="compositionally biased region" description="Acidic residues" evidence="1">
    <location>
        <begin position="73"/>
        <end position="84"/>
    </location>
</feature>
<name>A0A9W8Z8E0_9PLEO</name>
<feature type="compositionally biased region" description="Basic and acidic residues" evidence="1">
    <location>
        <begin position="85"/>
        <end position="96"/>
    </location>
</feature>